<feature type="region of interest" description="Disordered" evidence="13">
    <location>
        <begin position="846"/>
        <end position="898"/>
    </location>
</feature>
<dbReference type="Gene3D" id="3.30.200.20">
    <property type="entry name" value="Phosphorylase Kinase, domain 1"/>
    <property type="match status" value="1"/>
</dbReference>
<reference evidence="15 16" key="1">
    <citation type="submission" date="2024-05" db="EMBL/GenBank/DDBJ databases">
        <title>The nuclear and mitochondrial genome assemblies of Tetragonisca angustula (Apidae: Meliponini), a tiny yet remarkable pollinator in the Neotropics.</title>
        <authorList>
            <person name="Ferrari R."/>
            <person name="Ricardo P.C."/>
            <person name="Dias F.C."/>
            <person name="Araujo N.S."/>
            <person name="Soares D.O."/>
            <person name="Zhou Q.-S."/>
            <person name="Zhu C.-D."/>
            <person name="Coutinho L."/>
            <person name="Airas M.C."/>
            <person name="Batista T.M."/>
        </authorList>
    </citation>
    <scope>NUCLEOTIDE SEQUENCE [LARGE SCALE GENOMIC DNA]</scope>
    <source>
        <strain evidence="15">ASF017062</strain>
        <tissue evidence="15">Abdomen</tissue>
    </source>
</reference>
<feature type="compositionally biased region" description="Polar residues" evidence="13">
    <location>
        <begin position="75"/>
        <end position="86"/>
    </location>
</feature>
<feature type="region of interest" description="Disordered" evidence="13">
    <location>
        <begin position="139"/>
        <end position="174"/>
    </location>
</feature>
<evidence type="ECO:0000256" key="2">
    <source>
        <dbReference type="ARBA" id="ARBA00012434"/>
    </source>
</evidence>
<dbReference type="InterPro" id="IPR000719">
    <property type="entry name" value="Prot_kinase_dom"/>
</dbReference>
<dbReference type="FunFam" id="1.10.510.10:FF:000571">
    <property type="entry name" value="Maternal embryonic leucine zipper kinase"/>
    <property type="match status" value="1"/>
</dbReference>
<feature type="region of interest" description="Disordered" evidence="13">
    <location>
        <begin position="301"/>
        <end position="418"/>
    </location>
</feature>
<comment type="catalytic activity">
    <reaction evidence="11">
        <text>L-seryl-[protein] + ATP = O-phospho-L-seryl-[protein] + ADP + H(+)</text>
        <dbReference type="Rhea" id="RHEA:17989"/>
        <dbReference type="Rhea" id="RHEA-COMP:9863"/>
        <dbReference type="Rhea" id="RHEA-COMP:11604"/>
        <dbReference type="ChEBI" id="CHEBI:15378"/>
        <dbReference type="ChEBI" id="CHEBI:29999"/>
        <dbReference type="ChEBI" id="CHEBI:30616"/>
        <dbReference type="ChEBI" id="CHEBI:83421"/>
        <dbReference type="ChEBI" id="CHEBI:456216"/>
        <dbReference type="EC" id="2.7.11.17"/>
    </reaction>
</comment>
<dbReference type="PROSITE" id="PS50011">
    <property type="entry name" value="PROTEIN_KINASE_DOM"/>
    <property type="match status" value="1"/>
</dbReference>
<keyword evidence="9" id="KW-0112">Calmodulin-binding</keyword>
<dbReference type="InterPro" id="IPR008271">
    <property type="entry name" value="Ser/Thr_kinase_AS"/>
</dbReference>
<gene>
    <name evidence="15" type="ORF">QLX08_007141</name>
</gene>
<dbReference type="EC" id="2.7.11.17" evidence="2"/>
<dbReference type="PROSITE" id="PS00107">
    <property type="entry name" value="PROTEIN_KINASE_ATP"/>
    <property type="match status" value="1"/>
</dbReference>
<evidence type="ECO:0000256" key="9">
    <source>
        <dbReference type="ARBA" id="ARBA00022860"/>
    </source>
</evidence>
<dbReference type="Proteomes" id="UP001432146">
    <property type="component" value="Unassembled WGS sequence"/>
</dbReference>
<keyword evidence="3" id="KW-0963">Cytoplasm</keyword>
<evidence type="ECO:0000313" key="16">
    <source>
        <dbReference type="Proteomes" id="UP001432146"/>
    </source>
</evidence>
<dbReference type="GO" id="GO:0005737">
    <property type="term" value="C:cytoplasm"/>
    <property type="evidence" value="ECO:0007669"/>
    <property type="project" value="UniProtKB-SubCell"/>
</dbReference>
<sequence>MKLGDNMTMKGYNIWGDVPPRKCRPPKIGDIPKGNAVDEESPSSITGSPTVAASSPGNTSLDISLDASENVDQPLPSTATDSSTQRFEPKANERHSQSPKILNESTNSPAQRFDTPILLKKSSPDKSFELRRFSDLENKVTIKLPSGETLKDPRSPEESVRVPSSPEDTSDREIVEVRKDSALFLEEAQGLPALRENLRSRGARIVSPRRGSSGYESNLGTFDEDRRNSSSVDVSQDSSFPKERRRSSASLKRLNSRVVLGRAEESLTEGVEVERMPTAEIHREVSGLEMPNIEEVKEVLRDDAPAEQVKDLRFPPENTSETAIEQQDTSGLFESSLSESTNRLSLSPASRSPTQLAPRLPAPSTFLESSSGNPDRLGSKSGDVDATMDSTGSRNTSSLKNSASSDIQATTSDKTVDDSNVREAISCGEAGTSQGSHNAGQNVSVRPIYPYCPCSPYGSPQGSPRNRRKPLRESRRVSIDNKEGALQLNQYKLLDNIGQGSYGIVKLVYNEEDETHYAMKILSKKKLMKKAGVFGRMIPGKKGSANPLAKVYREIALLKKLDHPNVVKLVEVLDDPDEDNLYLVFELVHRGEILQVPTDKPLDEETARKNFRDIVMGVEYLHYQRIVHRDIKPSNLLVDSDGRIKIADLGVSTELRACGELLSGPTGTPAFAAPETTMPGVHYSGTLCDIWSMGVTLYCLVTGRIPWDGTGSIIGVQAAIRNEPLKFPEKPVISKDLRDLISRMLNKNPLERITLSEIKEHIWLTNCGAEPLPSEADNCQLPVTVTDEEVERVVTKIPKLVTLILIKTMLRQHSFQNPFLPKESEKTTGTEETLPERKTTKNPMWERFSKTGRSKSAPGFYNWQTNRRQLSINSPLSPVMEAPNQETEVEERHEKSRN</sequence>
<dbReference type="PANTHER" id="PTHR24346">
    <property type="entry name" value="MAP/MICROTUBULE AFFINITY-REGULATING KINASE"/>
    <property type="match status" value="1"/>
</dbReference>
<keyword evidence="6 12" id="KW-0547">Nucleotide-binding</keyword>
<evidence type="ECO:0000256" key="13">
    <source>
        <dbReference type="SAM" id="MobiDB-lite"/>
    </source>
</evidence>
<comment type="subcellular location">
    <subcellularLocation>
        <location evidence="1">Cytoplasm</location>
    </subcellularLocation>
</comment>
<dbReference type="GO" id="GO:0004683">
    <property type="term" value="F:calcium/calmodulin-dependent protein kinase activity"/>
    <property type="evidence" value="ECO:0007669"/>
    <property type="project" value="UniProtKB-EC"/>
</dbReference>
<proteinExistence type="predicted"/>
<keyword evidence="16" id="KW-1185">Reference proteome</keyword>
<feature type="compositionally biased region" description="Polar residues" evidence="13">
    <location>
        <begin position="317"/>
        <end position="355"/>
    </location>
</feature>
<evidence type="ECO:0000256" key="12">
    <source>
        <dbReference type="PROSITE-ProRule" id="PRU10141"/>
    </source>
</evidence>
<evidence type="ECO:0000256" key="8">
    <source>
        <dbReference type="ARBA" id="ARBA00022840"/>
    </source>
</evidence>
<dbReference type="EMBL" id="JAWNGG020000135">
    <property type="protein sequence ID" value="KAK9300021.1"/>
    <property type="molecule type" value="Genomic_DNA"/>
</dbReference>
<feature type="region of interest" description="Disordered" evidence="13">
    <location>
        <begin position="196"/>
        <end position="255"/>
    </location>
</feature>
<dbReference type="InterPro" id="IPR011009">
    <property type="entry name" value="Kinase-like_dom_sf"/>
</dbReference>
<dbReference type="InterPro" id="IPR017441">
    <property type="entry name" value="Protein_kinase_ATP_BS"/>
</dbReference>
<evidence type="ECO:0000256" key="1">
    <source>
        <dbReference type="ARBA" id="ARBA00004496"/>
    </source>
</evidence>
<feature type="compositionally biased region" description="Polar residues" evidence="13">
    <location>
        <begin position="862"/>
        <end position="876"/>
    </location>
</feature>
<evidence type="ECO:0000313" key="15">
    <source>
        <dbReference type="EMBL" id="KAK9300021.1"/>
    </source>
</evidence>
<name>A0AAW0ZR36_9HYME</name>
<evidence type="ECO:0000256" key="3">
    <source>
        <dbReference type="ARBA" id="ARBA00022490"/>
    </source>
</evidence>
<evidence type="ECO:0000256" key="5">
    <source>
        <dbReference type="ARBA" id="ARBA00022679"/>
    </source>
</evidence>
<comment type="caution">
    <text evidence="15">The sequence shown here is derived from an EMBL/GenBank/DDBJ whole genome shotgun (WGS) entry which is preliminary data.</text>
</comment>
<dbReference type="SMART" id="SM00220">
    <property type="entry name" value="S_TKc"/>
    <property type="match status" value="1"/>
</dbReference>
<evidence type="ECO:0000256" key="4">
    <source>
        <dbReference type="ARBA" id="ARBA00022527"/>
    </source>
</evidence>
<evidence type="ECO:0000256" key="6">
    <source>
        <dbReference type="ARBA" id="ARBA00022741"/>
    </source>
</evidence>
<keyword evidence="7" id="KW-0418">Kinase</keyword>
<dbReference type="GO" id="GO:0005634">
    <property type="term" value="C:nucleus"/>
    <property type="evidence" value="ECO:0007669"/>
    <property type="project" value="UniProtKB-ARBA"/>
</dbReference>
<dbReference type="AlphaFoldDB" id="A0AAW0ZR36"/>
<comment type="catalytic activity">
    <reaction evidence="10">
        <text>L-threonyl-[protein] + ATP = O-phospho-L-threonyl-[protein] + ADP + H(+)</text>
        <dbReference type="Rhea" id="RHEA:46608"/>
        <dbReference type="Rhea" id="RHEA-COMP:11060"/>
        <dbReference type="Rhea" id="RHEA-COMP:11605"/>
        <dbReference type="ChEBI" id="CHEBI:15378"/>
        <dbReference type="ChEBI" id="CHEBI:30013"/>
        <dbReference type="ChEBI" id="CHEBI:30616"/>
        <dbReference type="ChEBI" id="CHEBI:61977"/>
        <dbReference type="ChEBI" id="CHEBI:456216"/>
        <dbReference type="EC" id="2.7.11.17"/>
    </reaction>
</comment>
<organism evidence="15 16">
    <name type="scientific">Tetragonisca angustula</name>
    <dbReference type="NCBI Taxonomy" id="166442"/>
    <lineage>
        <taxon>Eukaryota</taxon>
        <taxon>Metazoa</taxon>
        <taxon>Ecdysozoa</taxon>
        <taxon>Arthropoda</taxon>
        <taxon>Hexapoda</taxon>
        <taxon>Insecta</taxon>
        <taxon>Pterygota</taxon>
        <taxon>Neoptera</taxon>
        <taxon>Endopterygota</taxon>
        <taxon>Hymenoptera</taxon>
        <taxon>Apocrita</taxon>
        <taxon>Aculeata</taxon>
        <taxon>Apoidea</taxon>
        <taxon>Anthophila</taxon>
        <taxon>Apidae</taxon>
        <taxon>Tetragonisca</taxon>
    </lineage>
</organism>
<keyword evidence="8 12" id="KW-0067">ATP-binding</keyword>
<feature type="compositionally biased region" description="Polar residues" evidence="13">
    <location>
        <begin position="388"/>
        <end position="413"/>
    </location>
</feature>
<dbReference type="PROSITE" id="PS00108">
    <property type="entry name" value="PROTEIN_KINASE_ST"/>
    <property type="match status" value="1"/>
</dbReference>
<dbReference type="Gene3D" id="1.10.510.10">
    <property type="entry name" value="Transferase(Phosphotransferase) domain 1"/>
    <property type="match status" value="1"/>
</dbReference>
<evidence type="ECO:0000259" key="14">
    <source>
        <dbReference type="PROSITE" id="PS50011"/>
    </source>
</evidence>
<dbReference type="GO" id="GO:0005524">
    <property type="term" value="F:ATP binding"/>
    <property type="evidence" value="ECO:0007669"/>
    <property type="project" value="UniProtKB-UniRule"/>
</dbReference>
<evidence type="ECO:0000256" key="7">
    <source>
        <dbReference type="ARBA" id="ARBA00022777"/>
    </source>
</evidence>
<feature type="compositionally biased region" description="Basic and acidic residues" evidence="13">
    <location>
        <begin position="87"/>
        <end position="96"/>
    </location>
</feature>
<evidence type="ECO:0000256" key="10">
    <source>
        <dbReference type="ARBA" id="ARBA00047307"/>
    </source>
</evidence>
<dbReference type="PANTHER" id="PTHR24346:SF77">
    <property type="entry name" value="SERINE THREONINE PROTEIN KINASE"/>
    <property type="match status" value="1"/>
</dbReference>
<dbReference type="SUPFAM" id="SSF56112">
    <property type="entry name" value="Protein kinase-like (PK-like)"/>
    <property type="match status" value="1"/>
</dbReference>
<feature type="compositionally biased region" description="Low complexity" evidence="13">
    <location>
        <begin position="229"/>
        <end position="239"/>
    </location>
</feature>
<protein>
    <recommendedName>
        <fullName evidence="2">calcium/calmodulin-dependent protein kinase</fullName>
        <ecNumber evidence="2">2.7.11.17</ecNumber>
    </recommendedName>
</protein>
<feature type="region of interest" description="Disordered" evidence="13">
    <location>
        <begin position="456"/>
        <end position="478"/>
    </location>
</feature>
<evidence type="ECO:0000256" key="11">
    <source>
        <dbReference type="ARBA" id="ARBA00047430"/>
    </source>
</evidence>
<dbReference type="FunFam" id="3.30.200.20:FF:000429">
    <property type="entry name" value="Calcium/calmodulin-dependent protein kinase kinase"/>
    <property type="match status" value="1"/>
</dbReference>
<feature type="compositionally biased region" description="Polar residues" evidence="13">
    <location>
        <begin position="42"/>
        <end position="62"/>
    </location>
</feature>
<accession>A0AAW0ZR36</accession>
<feature type="region of interest" description="Disordered" evidence="13">
    <location>
        <begin position="1"/>
        <end position="120"/>
    </location>
</feature>
<keyword evidence="5" id="KW-0808">Transferase</keyword>
<dbReference type="GO" id="GO:0035556">
    <property type="term" value="P:intracellular signal transduction"/>
    <property type="evidence" value="ECO:0007669"/>
    <property type="project" value="TreeGrafter"/>
</dbReference>
<feature type="compositionally biased region" description="Polar residues" evidence="13">
    <location>
        <begin position="98"/>
        <end position="110"/>
    </location>
</feature>
<feature type="compositionally biased region" description="Basic and acidic residues" evidence="13">
    <location>
        <begin position="301"/>
        <end position="314"/>
    </location>
</feature>
<keyword evidence="4" id="KW-0723">Serine/threonine-protein kinase</keyword>
<feature type="domain" description="Protein kinase" evidence="14">
    <location>
        <begin position="491"/>
        <end position="764"/>
    </location>
</feature>
<feature type="compositionally biased region" description="Basic and acidic residues" evidence="13">
    <location>
        <begin position="149"/>
        <end position="160"/>
    </location>
</feature>
<dbReference type="Pfam" id="PF00069">
    <property type="entry name" value="Pkinase"/>
    <property type="match status" value="1"/>
</dbReference>
<dbReference type="GO" id="GO:0005516">
    <property type="term" value="F:calmodulin binding"/>
    <property type="evidence" value="ECO:0007669"/>
    <property type="project" value="UniProtKB-KW"/>
</dbReference>
<feature type="binding site" evidence="12">
    <location>
        <position position="520"/>
    </location>
    <ligand>
        <name>ATP</name>
        <dbReference type="ChEBI" id="CHEBI:30616"/>
    </ligand>
</feature>